<reference evidence="3" key="2">
    <citation type="submission" date="2023-07" db="EMBL/GenBank/DDBJ databases">
        <title>Genome mining of underrepresented organisms for secondary metabolites.</title>
        <authorList>
            <person name="D'Agostino P.M."/>
        </authorList>
    </citation>
    <scope>NUCLEOTIDE SEQUENCE [LARGE SCALE GENOMIC DNA]</scope>
    <source>
        <strain evidence="3">WS4403</strain>
    </source>
</reference>
<accession>A0ABS4P535</accession>
<evidence type="ECO:0000313" key="2">
    <source>
        <dbReference type="EMBL" id="MBP2167746.1"/>
    </source>
</evidence>
<keyword evidence="1" id="KW-0812">Transmembrane</keyword>
<organism evidence="2 3">
    <name type="scientific">Winslowiella toletana</name>
    <dbReference type="NCBI Taxonomy" id="92490"/>
    <lineage>
        <taxon>Bacteria</taxon>
        <taxon>Pseudomonadati</taxon>
        <taxon>Pseudomonadota</taxon>
        <taxon>Gammaproteobacteria</taxon>
        <taxon>Enterobacterales</taxon>
        <taxon>Erwiniaceae</taxon>
        <taxon>Winslowiella</taxon>
    </lineage>
</organism>
<evidence type="ECO:0000313" key="3">
    <source>
        <dbReference type="Proteomes" id="UP001195624"/>
    </source>
</evidence>
<proteinExistence type="predicted"/>
<keyword evidence="1" id="KW-1133">Transmembrane helix</keyword>
<evidence type="ECO:0008006" key="4">
    <source>
        <dbReference type="Google" id="ProtNLM"/>
    </source>
</evidence>
<keyword evidence="3" id="KW-1185">Reference proteome</keyword>
<protein>
    <recommendedName>
        <fullName evidence="4">Topoisomerase II</fullName>
    </recommendedName>
</protein>
<dbReference type="Proteomes" id="UP001195624">
    <property type="component" value="Unassembled WGS sequence"/>
</dbReference>
<comment type="caution">
    <text evidence="2">The sequence shown here is derived from an EMBL/GenBank/DDBJ whole genome shotgun (WGS) entry which is preliminary data.</text>
</comment>
<reference evidence="2 3" key="1">
    <citation type="submission" date="2021-03" db="EMBL/GenBank/DDBJ databases">
        <authorList>
            <person name="D'Agostino P."/>
            <person name="Huntemann M."/>
            <person name="Clum A."/>
            <person name="Spunde A."/>
            <person name="Palaniappan K."/>
            <person name="Ritter S."/>
            <person name="Mikhailova N."/>
            <person name="Chen I.-M."/>
            <person name="Stamatis D."/>
            <person name="Reddy T."/>
            <person name="O'Malley R."/>
            <person name="Daum C."/>
            <person name="Shapiro N."/>
            <person name="Ivanova N."/>
            <person name="Kyrpides N."/>
            <person name="Woyke T."/>
        </authorList>
    </citation>
    <scope>NUCLEOTIDE SEQUENCE [LARGE SCALE GENOMIC DNA]</scope>
    <source>
        <strain evidence="2 3">WS4403</strain>
    </source>
</reference>
<feature type="transmembrane region" description="Helical" evidence="1">
    <location>
        <begin position="6"/>
        <end position="24"/>
    </location>
</feature>
<gene>
    <name evidence="2" type="ORF">J2125_000938</name>
</gene>
<evidence type="ECO:0000256" key="1">
    <source>
        <dbReference type="SAM" id="Phobius"/>
    </source>
</evidence>
<feature type="transmembrane region" description="Helical" evidence="1">
    <location>
        <begin position="33"/>
        <end position="54"/>
    </location>
</feature>
<sequence>MNNPTIIPSLIALLVLSLMALLLVKKGKIKRRMAVLMVIAPLLAGNIIWLGWIYPQQQQAAKIAAAQQQLAATPTYRVIKQQQPALYKQLNDELLAAVREGTPTARAIGQLRPLLADLLNQRIGRAEDNSIISYMQLSVRQMQSLRQQSGALCFKFLFPQISGGVNTEEVLPLALQQQDLQQMEALLKASNGPDKPIDLAESRRSLQVIVRSLYAKWGAELQLLNAPTDSRVDQSHMCDMTIDLYQAILALPTKQSANVLRMMLSANAG</sequence>
<dbReference type="RefSeq" id="WP_017803323.1">
    <property type="nucleotide sequence ID" value="NZ_JAGGMQ010000001.1"/>
</dbReference>
<dbReference type="EMBL" id="JAGGMQ010000001">
    <property type="protein sequence ID" value="MBP2167746.1"/>
    <property type="molecule type" value="Genomic_DNA"/>
</dbReference>
<name>A0ABS4P535_9GAMM</name>
<keyword evidence="1" id="KW-0472">Membrane</keyword>